<evidence type="ECO:0000256" key="8">
    <source>
        <dbReference type="SAM" id="Phobius"/>
    </source>
</evidence>
<evidence type="ECO:0000256" key="5">
    <source>
        <dbReference type="ARBA" id="ARBA00022989"/>
    </source>
</evidence>
<dbReference type="GO" id="GO:0006629">
    <property type="term" value="P:lipid metabolic process"/>
    <property type="evidence" value="ECO:0007669"/>
    <property type="project" value="InterPro"/>
</dbReference>
<dbReference type="InterPro" id="IPR017946">
    <property type="entry name" value="PLC-like_Pdiesterase_TIM-brl"/>
</dbReference>
<organism evidence="10 11">
    <name type="scientific">Salvator merianae</name>
    <name type="common">Argentine black and white tegu</name>
    <name type="synonym">Tupinambis merianae</name>
    <dbReference type="NCBI Taxonomy" id="96440"/>
    <lineage>
        <taxon>Eukaryota</taxon>
        <taxon>Metazoa</taxon>
        <taxon>Chordata</taxon>
        <taxon>Craniata</taxon>
        <taxon>Vertebrata</taxon>
        <taxon>Euteleostomi</taxon>
        <taxon>Lepidosauria</taxon>
        <taxon>Squamata</taxon>
        <taxon>Bifurcata</taxon>
        <taxon>Unidentata</taxon>
        <taxon>Episquamata</taxon>
        <taxon>Laterata</taxon>
        <taxon>Teiioidea</taxon>
        <taxon>Teiidae</taxon>
        <taxon>Salvator</taxon>
    </lineage>
</organism>
<evidence type="ECO:0000256" key="7">
    <source>
        <dbReference type="ARBA" id="ARBA00023180"/>
    </source>
</evidence>
<dbReference type="Ensembl" id="ENSSMRT00000010663.1">
    <property type="protein sequence ID" value="ENSSMRP00000009154.1"/>
    <property type="gene ID" value="ENSSMRG00000007296.1"/>
</dbReference>
<evidence type="ECO:0000313" key="10">
    <source>
        <dbReference type="Ensembl" id="ENSSMRP00000009154.1"/>
    </source>
</evidence>
<keyword evidence="4" id="KW-0378">Hydrolase</keyword>
<feature type="transmembrane region" description="Helical" evidence="8">
    <location>
        <begin position="28"/>
        <end position="50"/>
    </location>
</feature>
<evidence type="ECO:0000256" key="1">
    <source>
        <dbReference type="ARBA" id="ARBA00004141"/>
    </source>
</evidence>
<proteinExistence type="inferred from homology"/>
<dbReference type="InterPro" id="IPR030395">
    <property type="entry name" value="GP_PDE_dom"/>
</dbReference>
<evidence type="ECO:0000256" key="2">
    <source>
        <dbReference type="ARBA" id="ARBA00007277"/>
    </source>
</evidence>
<sequence>HVVTFVAMILLAWPVALNFFRIDNKVLQALILLGYLGSLLFLLFMPLGFYSPCIMEKGTLGPKPALIGHRGAPMLAPENTEMSFKKAVHHGAVGFETDVTISFDGVPFLMHDKTLKRTTNIASVFPGFKDINAALFPWEYLEKLNAGNWFFEEKPFFQRPAISPEEEELGRNQSIFKLSDFLKLAKQENKLILFDLNRLPWSHPYNTTWINRTLEVLQSELGNKSHLVRDREEVINVAPGFQQTSGKAVSIEELRKHNIVKLNLNYRDLCHVDIRKYLKSNITVNLWVVNEPWLFSLAWCSGVQSVTTDSVHTLGKLHQPSFLMTPKEYMTMWIVTDVVAVFFISLIFGFHSSILSWHQINLHFLK</sequence>
<evidence type="ECO:0000256" key="3">
    <source>
        <dbReference type="ARBA" id="ARBA00022692"/>
    </source>
</evidence>
<comment type="subcellular location">
    <subcellularLocation>
        <location evidence="1">Membrane</location>
        <topology evidence="1">Multi-pass membrane protein</topology>
    </subcellularLocation>
</comment>
<evidence type="ECO:0000256" key="6">
    <source>
        <dbReference type="ARBA" id="ARBA00023136"/>
    </source>
</evidence>
<reference evidence="10" key="1">
    <citation type="submission" date="2025-08" db="UniProtKB">
        <authorList>
            <consortium name="Ensembl"/>
        </authorList>
    </citation>
    <scope>IDENTIFICATION</scope>
</reference>
<dbReference type="OMA" id="HDRRYVR"/>
<accession>A0A8D0BJ43</accession>
<dbReference type="Pfam" id="PF03009">
    <property type="entry name" value="GDPD"/>
    <property type="match status" value="1"/>
</dbReference>
<feature type="transmembrane region" description="Helical" evidence="8">
    <location>
        <begin position="332"/>
        <end position="357"/>
    </location>
</feature>
<keyword evidence="7" id="KW-0325">Glycoprotein</keyword>
<dbReference type="Gene3D" id="3.20.20.190">
    <property type="entry name" value="Phosphatidylinositol (PI) phosphodiesterase"/>
    <property type="match status" value="1"/>
</dbReference>
<name>A0A8D0BJ43_SALMN</name>
<keyword evidence="5 8" id="KW-1133">Transmembrane helix</keyword>
<dbReference type="GeneTree" id="ENSGT00940000156251"/>
<comment type="similarity">
    <text evidence="2">Belongs to the glycerophosphoryl diester phosphodiesterase family.</text>
</comment>
<keyword evidence="3 8" id="KW-0812">Transmembrane</keyword>
<evidence type="ECO:0000313" key="11">
    <source>
        <dbReference type="Proteomes" id="UP000694421"/>
    </source>
</evidence>
<reference evidence="10" key="2">
    <citation type="submission" date="2025-09" db="UniProtKB">
        <authorList>
            <consortium name="Ensembl"/>
        </authorList>
    </citation>
    <scope>IDENTIFICATION</scope>
</reference>
<dbReference type="PANTHER" id="PTHR23344:SF13">
    <property type="entry name" value="GLYCEROPHOSPHODIESTER PHOSPHODIESTERASE DOMAIN-CONTAINING PROTEIN 4"/>
    <property type="match status" value="1"/>
</dbReference>
<protein>
    <submittedName>
        <fullName evidence="10">Glycerophosphodiester phosphodiesterase domain containing 4</fullName>
    </submittedName>
</protein>
<dbReference type="GO" id="GO:0016020">
    <property type="term" value="C:membrane"/>
    <property type="evidence" value="ECO:0007669"/>
    <property type="project" value="UniProtKB-SubCell"/>
</dbReference>
<dbReference type="PROSITE" id="PS51704">
    <property type="entry name" value="GP_PDE"/>
    <property type="match status" value="1"/>
</dbReference>
<dbReference type="PANTHER" id="PTHR23344">
    <property type="entry name" value="GLYCEROPHOSPHORYL DIESTER PHOSPHODIESTERASE"/>
    <property type="match status" value="1"/>
</dbReference>
<dbReference type="GO" id="GO:0008889">
    <property type="term" value="F:glycerophosphodiester phosphodiesterase activity"/>
    <property type="evidence" value="ECO:0007669"/>
    <property type="project" value="TreeGrafter"/>
</dbReference>
<feature type="domain" description="GP-PDE" evidence="9">
    <location>
        <begin position="64"/>
        <end position="318"/>
    </location>
</feature>
<dbReference type="SUPFAM" id="SSF51695">
    <property type="entry name" value="PLC-like phosphodiesterases"/>
    <property type="match status" value="1"/>
</dbReference>
<keyword evidence="11" id="KW-1185">Reference proteome</keyword>
<dbReference type="AlphaFoldDB" id="A0A8D0BJ43"/>
<evidence type="ECO:0000259" key="9">
    <source>
        <dbReference type="PROSITE" id="PS51704"/>
    </source>
</evidence>
<keyword evidence="6 8" id="KW-0472">Membrane</keyword>
<dbReference type="Proteomes" id="UP000694421">
    <property type="component" value="Unplaced"/>
</dbReference>
<evidence type="ECO:0000256" key="4">
    <source>
        <dbReference type="ARBA" id="ARBA00022801"/>
    </source>
</evidence>